<evidence type="ECO:0000313" key="2">
    <source>
        <dbReference type="EMBL" id="KAG8198038.1"/>
    </source>
</evidence>
<comment type="caution">
    <text evidence="2">The sequence shown here is derived from an EMBL/GenBank/DDBJ whole genome shotgun (WGS) entry which is preliminary data.</text>
</comment>
<protein>
    <submittedName>
        <fullName evidence="2">Uncharacterized protein</fullName>
    </submittedName>
</protein>
<organism evidence="2 3">
    <name type="scientific">Oedothorax gibbosus</name>
    <dbReference type="NCBI Taxonomy" id="931172"/>
    <lineage>
        <taxon>Eukaryota</taxon>
        <taxon>Metazoa</taxon>
        <taxon>Ecdysozoa</taxon>
        <taxon>Arthropoda</taxon>
        <taxon>Chelicerata</taxon>
        <taxon>Arachnida</taxon>
        <taxon>Araneae</taxon>
        <taxon>Araneomorphae</taxon>
        <taxon>Entelegynae</taxon>
        <taxon>Araneoidea</taxon>
        <taxon>Linyphiidae</taxon>
        <taxon>Erigoninae</taxon>
        <taxon>Oedothorax</taxon>
    </lineage>
</organism>
<accession>A0AAV6VPQ6</accession>
<name>A0AAV6VPQ6_9ARAC</name>
<dbReference type="AlphaFoldDB" id="A0AAV6VPQ6"/>
<sequence>MSCRNRSERNESMSISEPENPMRTTVLRKSTNLSTPSLIWRRKFLLFERFDILNRTSLHPHCFSLLPLLLDC</sequence>
<reference evidence="2 3" key="1">
    <citation type="journal article" date="2022" name="Nat. Ecol. Evol.">
        <title>A masculinizing supergene underlies an exaggerated male reproductive morph in a spider.</title>
        <authorList>
            <person name="Hendrickx F."/>
            <person name="De Corte Z."/>
            <person name="Sonet G."/>
            <person name="Van Belleghem S.M."/>
            <person name="Kostlbacher S."/>
            <person name="Vangestel C."/>
        </authorList>
    </citation>
    <scope>NUCLEOTIDE SEQUENCE [LARGE SCALE GENOMIC DNA]</scope>
    <source>
        <strain evidence="2">W744_W776</strain>
    </source>
</reference>
<proteinExistence type="predicted"/>
<feature type="compositionally biased region" description="Basic and acidic residues" evidence="1">
    <location>
        <begin position="1"/>
        <end position="11"/>
    </location>
</feature>
<evidence type="ECO:0000256" key="1">
    <source>
        <dbReference type="SAM" id="MobiDB-lite"/>
    </source>
</evidence>
<dbReference type="Proteomes" id="UP000827092">
    <property type="component" value="Unassembled WGS sequence"/>
</dbReference>
<feature type="region of interest" description="Disordered" evidence="1">
    <location>
        <begin position="1"/>
        <end position="24"/>
    </location>
</feature>
<dbReference type="EMBL" id="JAFNEN010000045">
    <property type="protein sequence ID" value="KAG8198038.1"/>
    <property type="molecule type" value="Genomic_DNA"/>
</dbReference>
<evidence type="ECO:0000313" key="3">
    <source>
        <dbReference type="Proteomes" id="UP000827092"/>
    </source>
</evidence>
<gene>
    <name evidence="2" type="ORF">JTE90_001873</name>
</gene>
<keyword evidence="3" id="KW-1185">Reference proteome</keyword>